<dbReference type="PANTHER" id="PTHR30466:SF1">
    <property type="entry name" value="FMN REDUCTASE (NADH) RUTF"/>
    <property type="match status" value="1"/>
</dbReference>
<protein>
    <recommendedName>
        <fullName evidence="2">Flavin reductase like domain-containing protein</fullName>
    </recommendedName>
</protein>
<evidence type="ECO:0000313" key="4">
    <source>
        <dbReference type="Proteomes" id="UP000095023"/>
    </source>
</evidence>
<dbReference type="PANTHER" id="PTHR30466">
    <property type="entry name" value="FLAVIN REDUCTASE"/>
    <property type="match status" value="1"/>
</dbReference>
<dbReference type="EMBL" id="KV453844">
    <property type="protein sequence ID" value="ODV88341.1"/>
    <property type="molecule type" value="Genomic_DNA"/>
</dbReference>
<gene>
    <name evidence="3" type="ORF">CANCADRAFT_144766</name>
</gene>
<evidence type="ECO:0000313" key="3">
    <source>
        <dbReference type="EMBL" id="ODV88341.1"/>
    </source>
</evidence>
<dbReference type="InterPro" id="IPR050268">
    <property type="entry name" value="NADH-dep_flavin_reductase"/>
</dbReference>
<dbReference type="Proteomes" id="UP000095023">
    <property type="component" value="Unassembled WGS sequence"/>
</dbReference>
<sequence>MIKWSRSFSNVSSVAGATQFRKAMSLIPSAVCILTTAADAENRAGMTISSLTSLSLKPHQLLSFNIATPSKTLDLLHSIPQSHMLIHLFESSPHTAKLCREFSDNPHAAVHSLPLMQIFPQISLPTFPEACITFHCTKHSSFLVQDHELWVAKVQSIKRAPDHDSPLLYSNHKFHELGTSLKES</sequence>
<dbReference type="SMART" id="SM00903">
    <property type="entry name" value="Flavin_Reduct"/>
    <property type="match status" value="1"/>
</dbReference>
<dbReference type="OrthoDB" id="2015405at2759"/>
<keyword evidence="1" id="KW-0560">Oxidoreductase</keyword>
<dbReference type="InterPro" id="IPR002563">
    <property type="entry name" value="Flavin_Rdtase-like_dom"/>
</dbReference>
<dbReference type="GO" id="GO:0010181">
    <property type="term" value="F:FMN binding"/>
    <property type="evidence" value="ECO:0007669"/>
    <property type="project" value="InterPro"/>
</dbReference>
<organism evidence="3 4">
    <name type="scientific">Tortispora caseinolytica NRRL Y-17796</name>
    <dbReference type="NCBI Taxonomy" id="767744"/>
    <lineage>
        <taxon>Eukaryota</taxon>
        <taxon>Fungi</taxon>
        <taxon>Dikarya</taxon>
        <taxon>Ascomycota</taxon>
        <taxon>Saccharomycotina</taxon>
        <taxon>Trigonopsidomycetes</taxon>
        <taxon>Trigonopsidales</taxon>
        <taxon>Trigonopsidaceae</taxon>
        <taxon>Tortispora</taxon>
    </lineage>
</organism>
<keyword evidence="4" id="KW-1185">Reference proteome</keyword>
<dbReference type="Gene3D" id="2.30.110.10">
    <property type="entry name" value="Electron Transport, Fmn-binding Protein, Chain A"/>
    <property type="match status" value="1"/>
</dbReference>
<name>A0A1E4T9D8_9ASCO</name>
<dbReference type="SUPFAM" id="SSF50475">
    <property type="entry name" value="FMN-binding split barrel"/>
    <property type="match status" value="1"/>
</dbReference>
<dbReference type="GO" id="GO:0042602">
    <property type="term" value="F:riboflavin reductase (NADPH) activity"/>
    <property type="evidence" value="ECO:0007669"/>
    <property type="project" value="TreeGrafter"/>
</dbReference>
<dbReference type="Pfam" id="PF01613">
    <property type="entry name" value="Flavin_Reduct"/>
    <property type="match status" value="1"/>
</dbReference>
<dbReference type="AlphaFoldDB" id="A0A1E4T9D8"/>
<accession>A0A1E4T9D8</accession>
<proteinExistence type="predicted"/>
<feature type="domain" description="Flavin reductase like" evidence="2">
    <location>
        <begin position="24"/>
        <end position="176"/>
    </location>
</feature>
<evidence type="ECO:0000256" key="1">
    <source>
        <dbReference type="ARBA" id="ARBA00023002"/>
    </source>
</evidence>
<reference evidence="4" key="1">
    <citation type="submission" date="2016-02" db="EMBL/GenBank/DDBJ databases">
        <title>Comparative genomics of biotechnologically important yeasts.</title>
        <authorList>
            <consortium name="DOE Joint Genome Institute"/>
            <person name="Riley R."/>
            <person name="Haridas S."/>
            <person name="Wolfe K.H."/>
            <person name="Lopes M.R."/>
            <person name="Hittinger C.T."/>
            <person name="Goker M."/>
            <person name="Salamov A."/>
            <person name="Wisecaver J."/>
            <person name="Long T.M."/>
            <person name="Aerts A.L."/>
            <person name="Barry K."/>
            <person name="Choi C."/>
            <person name="Clum A."/>
            <person name="Coughlan A.Y."/>
            <person name="Deshpande S."/>
            <person name="Douglass A.P."/>
            <person name="Hanson S.J."/>
            <person name="Klenk H.-P."/>
            <person name="Labutti K."/>
            <person name="Lapidus A."/>
            <person name="Lindquist E."/>
            <person name="Lipzen A."/>
            <person name="Meier-Kolthoff J.P."/>
            <person name="Ohm R.A."/>
            <person name="Otillar R.P."/>
            <person name="Pangilinan J."/>
            <person name="Peng Y."/>
            <person name="Rokas A."/>
            <person name="Rosa C.A."/>
            <person name="Scheuner C."/>
            <person name="Sibirny A.A."/>
            <person name="Slot J.C."/>
            <person name="Stielow J.B."/>
            <person name="Sun H."/>
            <person name="Kurtzman C.P."/>
            <person name="Blackwell M."/>
            <person name="Jeffries T.W."/>
            <person name="Grigoriev I.V."/>
        </authorList>
    </citation>
    <scope>NUCLEOTIDE SEQUENCE [LARGE SCALE GENOMIC DNA]</scope>
    <source>
        <strain evidence="4">NRRL Y-17796</strain>
    </source>
</reference>
<dbReference type="InterPro" id="IPR012349">
    <property type="entry name" value="Split_barrel_FMN-bd"/>
</dbReference>
<evidence type="ECO:0000259" key="2">
    <source>
        <dbReference type="SMART" id="SM00903"/>
    </source>
</evidence>